<dbReference type="RefSeq" id="WP_182544346.1">
    <property type="nucleotide sequence ID" value="NZ_JACGWZ010000003.1"/>
</dbReference>
<keyword evidence="9" id="KW-1185">Reference proteome</keyword>
<keyword evidence="5 6" id="KW-0472">Membrane</keyword>
<accession>A0A839DT08</accession>
<evidence type="ECO:0000259" key="7">
    <source>
        <dbReference type="Pfam" id="PF02656"/>
    </source>
</evidence>
<dbReference type="InterPro" id="IPR052053">
    <property type="entry name" value="IM_YidH-like"/>
</dbReference>
<gene>
    <name evidence="8" type="ORF">FHX42_002463</name>
</gene>
<sequence>MAPQETSPDGTRRRPHRVYREGAEPDPRFTLANERTFLAWLRTSLALMAGGVGIEALNAVAPGASNPARTALAVLLLGGGVVCSATAFTRWAATERALRTGQPLPAPKLAPVLGYALTAVGVAACALLLITGS</sequence>
<feature type="transmembrane region" description="Helical" evidence="6">
    <location>
        <begin position="37"/>
        <end position="60"/>
    </location>
</feature>
<evidence type="ECO:0000256" key="2">
    <source>
        <dbReference type="ARBA" id="ARBA00022475"/>
    </source>
</evidence>
<dbReference type="AlphaFoldDB" id="A0A839DT08"/>
<dbReference type="Pfam" id="PF02656">
    <property type="entry name" value="DUF202"/>
    <property type="match status" value="1"/>
</dbReference>
<feature type="domain" description="DUF202" evidence="7">
    <location>
        <begin position="28"/>
        <end position="97"/>
    </location>
</feature>
<evidence type="ECO:0000313" key="8">
    <source>
        <dbReference type="EMBL" id="MBA8825112.1"/>
    </source>
</evidence>
<evidence type="ECO:0000256" key="4">
    <source>
        <dbReference type="ARBA" id="ARBA00022989"/>
    </source>
</evidence>
<evidence type="ECO:0000256" key="1">
    <source>
        <dbReference type="ARBA" id="ARBA00004651"/>
    </source>
</evidence>
<feature type="transmembrane region" description="Helical" evidence="6">
    <location>
        <begin position="112"/>
        <end position="130"/>
    </location>
</feature>
<dbReference type="Proteomes" id="UP000569329">
    <property type="component" value="Unassembled WGS sequence"/>
</dbReference>
<feature type="transmembrane region" description="Helical" evidence="6">
    <location>
        <begin position="72"/>
        <end position="92"/>
    </location>
</feature>
<evidence type="ECO:0000256" key="5">
    <source>
        <dbReference type="ARBA" id="ARBA00023136"/>
    </source>
</evidence>
<proteinExistence type="predicted"/>
<evidence type="ECO:0000256" key="6">
    <source>
        <dbReference type="SAM" id="Phobius"/>
    </source>
</evidence>
<keyword evidence="2" id="KW-1003">Cell membrane</keyword>
<reference evidence="8 9" key="1">
    <citation type="submission" date="2020-07" db="EMBL/GenBank/DDBJ databases">
        <title>Sequencing the genomes of 1000 actinobacteria strains.</title>
        <authorList>
            <person name="Klenk H.-P."/>
        </authorList>
    </citation>
    <scope>NUCLEOTIDE SEQUENCE [LARGE SCALE GENOMIC DNA]</scope>
    <source>
        <strain evidence="8 9">DSM 45975</strain>
    </source>
</reference>
<keyword evidence="4 6" id="KW-1133">Transmembrane helix</keyword>
<dbReference type="GO" id="GO:0005886">
    <property type="term" value="C:plasma membrane"/>
    <property type="evidence" value="ECO:0007669"/>
    <property type="project" value="UniProtKB-SubCell"/>
</dbReference>
<name>A0A839DT08_9PSEU</name>
<evidence type="ECO:0000313" key="9">
    <source>
        <dbReference type="Proteomes" id="UP000569329"/>
    </source>
</evidence>
<dbReference type="InterPro" id="IPR003807">
    <property type="entry name" value="DUF202"/>
</dbReference>
<dbReference type="PANTHER" id="PTHR34187:SF2">
    <property type="entry name" value="DUF202 DOMAIN-CONTAINING PROTEIN"/>
    <property type="match status" value="1"/>
</dbReference>
<organism evidence="8 9">
    <name type="scientific">Halosaccharopolyspora lacisalsi</name>
    <dbReference type="NCBI Taxonomy" id="1000566"/>
    <lineage>
        <taxon>Bacteria</taxon>
        <taxon>Bacillati</taxon>
        <taxon>Actinomycetota</taxon>
        <taxon>Actinomycetes</taxon>
        <taxon>Pseudonocardiales</taxon>
        <taxon>Pseudonocardiaceae</taxon>
        <taxon>Halosaccharopolyspora</taxon>
    </lineage>
</organism>
<keyword evidence="3 6" id="KW-0812">Transmembrane</keyword>
<comment type="caution">
    <text evidence="8">The sequence shown here is derived from an EMBL/GenBank/DDBJ whole genome shotgun (WGS) entry which is preliminary data.</text>
</comment>
<dbReference type="PANTHER" id="PTHR34187">
    <property type="entry name" value="FGR18P"/>
    <property type="match status" value="1"/>
</dbReference>
<dbReference type="EMBL" id="JACGWZ010000003">
    <property type="protein sequence ID" value="MBA8825112.1"/>
    <property type="molecule type" value="Genomic_DNA"/>
</dbReference>
<protein>
    <submittedName>
        <fullName evidence="8">Putative membrane protein</fullName>
    </submittedName>
</protein>
<evidence type="ECO:0000256" key="3">
    <source>
        <dbReference type="ARBA" id="ARBA00022692"/>
    </source>
</evidence>
<comment type="subcellular location">
    <subcellularLocation>
        <location evidence="1">Cell membrane</location>
        <topology evidence="1">Multi-pass membrane protein</topology>
    </subcellularLocation>
</comment>